<dbReference type="GO" id="GO:0017000">
    <property type="term" value="P:antibiotic biosynthetic process"/>
    <property type="evidence" value="ECO:0007669"/>
    <property type="project" value="UniProtKB-KW"/>
</dbReference>
<feature type="domain" description="TauD/TfdA-like" evidence="5">
    <location>
        <begin position="19"/>
        <end position="252"/>
    </location>
</feature>
<dbReference type="EMBL" id="SNXK01000004">
    <property type="protein sequence ID" value="TDP37664.1"/>
    <property type="molecule type" value="Genomic_DNA"/>
</dbReference>
<keyword evidence="6" id="KW-0223">Dioxygenase</keyword>
<keyword evidence="4" id="KW-0045">Antibiotic biosynthesis</keyword>
<comment type="caution">
    <text evidence="6">The sequence shown here is derived from an EMBL/GenBank/DDBJ whole genome shotgun (WGS) entry which is preliminary data.</text>
</comment>
<dbReference type="PANTHER" id="PTHR10696">
    <property type="entry name" value="GAMMA-BUTYROBETAINE HYDROXYLASE-RELATED"/>
    <property type="match status" value="1"/>
</dbReference>
<dbReference type="Proteomes" id="UP000295087">
    <property type="component" value="Unassembled WGS sequence"/>
</dbReference>
<evidence type="ECO:0000256" key="3">
    <source>
        <dbReference type="ARBA" id="ARBA00023004"/>
    </source>
</evidence>
<keyword evidence="2" id="KW-0560">Oxidoreductase</keyword>
<dbReference type="SUPFAM" id="SSF51197">
    <property type="entry name" value="Clavaminate synthase-like"/>
    <property type="match status" value="1"/>
</dbReference>
<dbReference type="GO" id="GO:0051213">
    <property type="term" value="F:dioxygenase activity"/>
    <property type="evidence" value="ECO:0007669"/>
    <property type="project" value="UniProtKB-KW"/>
</dbReference>
<keyword evidence="7" id="KW-1185">Reference proteome</keyword>
<keyword evidence="3" id="KW-0408">Iron</keyword>
<sequence length="255" mass="28676">MYDIQEIAEQVTFSTSNWRGKFQEALDKFGFAIIEPADTDDHPIQLEDIMLPLGDPVEYGFGTKLALEPLENSVNLQFTTKGMRLHADSTFNSGPLVKYIGMQCLTAPEVGGETLVARSSAFFDNAAEDLLKTMRNIVIEYRNRIGGYYKDRAEGDHPRLAPIQVDPDTGEEKLVVGFTDPKDPMRTHDATVVGYDADQSAELLCRIEETLHLPSVLYRHQWRVGQIVVLDNRRVLHGRAAFPNQSRKLIRLSVA</sequence>
<evidence type="ECO:0000256" key="2">
    <source>
        <dbReference type="ARBA" id="ARBA00023002"/>
    </source>
</evidence>
<dbReference type="Pfam" id="PF02668">
    <property type="entry name" value="TauD"/>
    <property type="match status" value="1"/>
</dbReference>
<accession>A0A4R6PH94</accession>
<dbReference type="RefSeq" id="WP_084476216.1">
    <property type="nucleotide sequence ID" value="NZ_SNXK01000004.1"/>
</dbReference>
<proteinExistence type="predicted"/>
<dbReference type="Gene3D" id="3.60.130.10">
    <property type="entry name" value="Clavaminate synthase-like"/>
    <property type="match status" value="1"/>
</dbReference>
<evidence type="ECO:0000313" key="7">
    <source>
        <dbReference type="Proteomes" id="UP000295087"/>
    </source>
</evidence>
<organism evidence="6 7">
    <name type="scientific">Nocardia ignorata</name>
    <dbReference type="NCBI Taxonomy" id="145285"/>
    <lineage>
        <taxon>Bacteria</taxon>
        <taxon>Bacillati</taxon>
        <taxon>Actinomycetota</taxon>
        <taxon>Actinomycetes</taxon>
        <taxon>Mycobacteriales</taxon>
        <taxon>Nocardiaceae</taxon>
        <taxon>Nocardia</taxon>
    </lineage>
</organism>
<evidence type="ECO:0000313" key="6">
    <source>
        <dbReference type="EMBL" id="TDP37664.1"/>
    </source>
</evidence>
<evidence type="ECO:0000256" key="4">
    <source>
        <dbReference type="ARBA" id="ARBA00023194"/>
    </source>
</evidence>
<dbReference type="AlphaFoldDB" id="A0A4R6PH94"/>
<name>A0A4R6PH94_NOCIG</name>
<dbReference type="InterPro" id="IPR042098">
    <property type="entry name" value="TauD-like_sf"/>
</dbReference>
<comment type="cofactor">
    <cofactor evidence="1">
        <name>Fe(2+)</name>
        <dbReference type="ChEBI" id="CHEBI:29033"/>
    </cofactor>
</comment>
<dbReference type="InterPro" id="IPR050411">
    <property type="entry name" value="AlphaKG_dependent_hydroxylases"/>
</dbReference>
<reference evidence="6 7" key="1">
    <citation type="submission" date="2019-03" db="EMBL/GenBank/DDBJ databases">
        <title>Genomic Encyclopedia of Type Strains, Phase IV (KMG-IV): sequencing the most valuable type-strain genomes for metagenomic binning, comparative biology and taxonomic classification.</title>
        <authorList>
            <person name="Goeker M."/>
        </authorList>
    </citation>
    <scope>NUCLEOTIDE SEQUENCE [LARGE SCALE GENOMIC DNA]</scope>
    <source>
        <strain evidence="6 7">DSM 44496</strain>
    </source>
</reference>
<dbReference type="PANTHER" id="PTHR10696:SF56">
    <property type="entry name" value="TAUD_TFDA-LIKE DOMAIN-CONTAINING PROTEIN"/>
    <property type="match status" value="1"/>
</dbReference>
<evidence type="ECO:0000259" key="5">
    <source>
        <dbReference type="Pfam" id="PF02668"/>
    </source>
</evidence>
<evidence type="ECO:0000256" key="1">
    <source>
        <dbReference type="ARBA" id="ARBA00001954"/>
    </source>
</evidence>
<dbReference type="InterPro" id="IPR003819">
    <property type="entry name" value="TauD/TfdA-like"/>
</dbReference>
<protein>
    <submittedName>
        <fullName evidence="6">Alpha-ketoglutarate-dependent taurine dioxygenase</fullName>
    </submittedName>
</protein>
<gene>
    <name evidence="6" type="ORF">DFR75_10414</name>
</gene>